<dbReference type="SUPFAM" id="SSF51338">
    <property type="entry name" value="Composite domain of metallo-dependent hydrolases"/>
    <property type="match status" value="1"/>
</dbReference>
<keyword evidence="2" id="KW-1185">Reference proteome</keyword>
<dbReference type="InterPro" id="IPR011059">
    <property type="entry name" value="Metal-dep_hydrolase_composite"/>
</dbReference>
<dbReference type="STRING" id="906689.A0A2I0V8R1"/>
<accession>A0A2I0V8R1</accession>
<reference evidence="1 2" key="2">
    <citation type="journal article" date="2017" name="Nature">
        <title>The Apostasia genome and the evolution of orchids.</title>
        <authorList>
            <person name="Zhang G.Q."/>
            <person name="Liu K.W."/>
            <person name="Li Z."/>
            <person name="Lohaus R."/>
            <person name="Hsiao Y.Y."/>
            <person name="Niu S.C."/>
            <person name="Wang J.Y."/>
            <person name="Lin Y.C."/>
            <person name="Xu Q."/>
            <person name="Chen L.J."/>
            <person name="Yoshida K."/>
            <person name="Fujiwara S."/>
            <person name="Wang Z.W."/>
            <person name="Zhang Y.Q."/>
            <person name="Mitsuda N."/>
            <person name="Wang M."/>
            <person name="Liu G.H."/>
            <person name="Pecoraro L."/>
            <person name="Huang H.X."/>
            <person name="Xiao X.J."/>
            <person name="Lin M."/>
            <person name="Wu X.Y."/>
            <person name="Wu W.L."/>
            <person name="Chen Y.Y."/>
            <person name="Chang S.B."/>
            <person name="Sakamoto S."/>
            <person name="Ohme-Takagi M."/>
            <person name="Yagi M."/>
            <person name="Zeng S.J."/>
            <person name="Shen C.Y."/>
            <person name="Yeh C.M."/>
            <person name="Luo Y.B."/>
            <person name="Tsai W.C."/>
            <person name="Van de Peer Y."/>
            <person name="Liu Z.J."/>
        </authorList>
    </citation>
    <scope>NUCLEOTIDE SEQUENCE [LARGE SCALE GENOMIC DNA]</scope>
    <source>
        <tissue evidence="1">The whole plant</tissue>
    </source>
</reference>
<dbReference type="AlphaFoldDB" id="A0A2I0V8R1"/>
<dbReference type="EMBL" id="KZ505356">
    <property type="protein sequence ID" value="PKU59800.1"/>
    <property type="molecule type" value="Genomic_DNA"/>
</dbReference>
<evidence type="ECO:0000313" key="2">
    <source>
        <dbReference type="Proteomes" id="UP000233837"/>
    </source>
</evidence>
<dbReference type="Gene3D" id="3.20.20.140">
    <property type="entry name" value="Metal-dependent hydrolases"/>
    <property type="match status" value="1"/>
</dbReference>
<proteinExistence type="predicted"/>
<gene>
    <name evidence="1" type="ORF">MA16_Dca028174</name>
</gene>
<dbReference type="GO" id="GO:0005829">
    <property type="term" value="C:cytosol"/>
    <property type="evidence" value="ECO:0007669"/>
    <property type="project" value="TreeGrafter"/>
</dbReference>
<evidence type="ECO:0000313" key="1">
    <source>
        <dbReference type="EMBL" id="PKU59800.1"/>
    </source>
</evidence>
<dbReference type="Gene3D" id="2.30.40.10">
    <property type="entry name" value="Urease, subunit C, domain 1"/>
    <property type="match status" value="1"/>
</dbReference>
<sequence length="129" mass="13759">MSPPIRKTGHDKALQDALATGILQGAILEGSDADIIVLNPNASFRISAISHHSRSDTNVYEGKTGKGKVEVTISGGRVVWEEGNLKITSGSGKYIKMPPFSYLFDGIDKADAAYLASLRSPVHRTAAAY</sequence>
<dbReference type="InterPro" id="IPR050378">
    <property type="entry name" value="Metallo-dep_Hydrolases_sf"/>
</dbReference>
<name>A0A2I0V8R1_9ASPA</name>
<organism evidence="1 2">
    <name type="scientific">Dendrobium catenatum</name>
    <dbReference type="NCBI Taxonomy" id="906689"/>
    <lineage>
        <taxon>Eukaryota</taxon>
        <taxon>Viridiplantae</taxon>
        <taxon>Streptophyta</taxon>
        <taxon>Embryophyta</taxon>
        <taxon>Tracheophyta</taxon>
        <taxon>Spermatophyta</taxon>
        <taxon>Magnoliopsida</taxon>
        <taxon>Liliopsida</taxon>
        <taxon>Asparagales</taxon>
        <taxon>Orchidaceae</taxon>
        <taxon>Epidendroideae</taxon>
        <taxon>Malaxideae</taxon>
        <taxon>Dendrobiinae</taxon>
        <taxon>Dendrobium</taxon>
    </lineage>
</organism>
<dbReference type="GO" id="GO:0006208">
    <property type="term" value="P:pyrimidine nucleobase catabolic process"/>
    <property type="evidence" value="ECO:0007669"/>
    <property type="project" value="TreeGrafter"/>
</dbReference>
<protein>
    <submittedName>
        <fullName evidence="1">Dihydropyrimidinase</fullName>
    </submittedName>
</protein>
<reference evidence="1 2" key="1">
    <citation type="journal article" date="2016" name="Sci. Rep.">
        <title>The Dendrobium catenatum Lindl. genome sequence provides insights into polysaccharide synthase, floral development and adaptive evolution.</title>
        <authorList>
            <person name="Zhang G.Q."/>
            <person name="Xu Q."/>
            <person name="Bian C."/>
            <person name="Tsai W.C."/>
            <person name="Yeh C.M."/>
            <person name="Liu K.W."/>
            <person name="Yoshida K."/>
            <person name="Zhang L.S."/>
            <person name="Chang S.B."/>
            <person name="Chen F."/>
            <person name="Shi Y."/>
            <person name="Su Y.Y."/>
            <person name="Zhang Y.Q."/>
            <person name="Chen L.J."/>
            <person name="Yin Y."/>
            <person name="Lin M."/>
            <person name="Huang H."/>
            <person name="Deng H."/>
            <person name="Wang Z.W."/>
            <person name="Zhu S.L."/>
            <person name="Zhao X."/>
            <person name="Deng C."/>
            <person name="Niu S.C."/>
            <person name="Huang J."/>
            <person name="Wang M."/>
            <person name="Liu G.H."/>
            <person name="Yang H.J."/>
            <person name="Xiao X.J."/>
            <person name="Hsiao Y.Y."/>
            <person name="Wu W.L."/>
            <person name="Chen Y.Y."/>
            <person name="Mitsuda N."/>
            <person name="Ohme-Takagi M."/>
            <person name="Luo Y.B."/>
            <person name="Van de Peer Y."/>
            <person name="Liu Z.J."/>
        </authorList>
    </citation>
    <scope>NUCLEOTIDE SEQUENCE [LARGE SCALE GENOMIC DNA]</scope>
    <source>
        <tissue evidence="1">The whole plant</tissue>
    </source>
</reference>
<dbReference type="GO" id="GO:0004157">
    <property type="term" value="F:dihydropyrimidinase activity"/>
    <property type="evidence" value="ECO:0007669"/>
    <property type="project" value="TreeGrafter"/>
</dbReference>
<dbReference type="Proteomes" id="UP000233837">
    <property type="component" value="Unassembled WGS sequence"/>
</dbReference>
<dbReference type="PANTHER" id="PTHR11647">
    <property type="entry name" value="HYDRANTOINASE/DIHYDROPYRIMIDINASE FAMILY MEMBER"/>
    <property type="match status" value="1"/>
</dbReference>
<dbReference type="PANTHER" id="PTHR11647:SF1">
    <property type="entry name" value="COLLAPSIN RESPONSE MEDIATOR PROTEIN"/>
    <property type="match status" value="1"/>
</dbReference>